<evidence type="ECO:0000313" key="2">
    <source>
        <dbReference type="Proteomes" id="UP001215087"/>
    </source>
</evidence>
<keyword evidence="2" id="KW-1185">Reference proteome</keyword>
<dbReference type="EMBL" id="JAQSVD010000013">
    <property type="protein sequence ID" value="MDE1472278.1"/>
    <property type="molecule type" value="Genomic_DNA"/>
</dbReference>
<accession>A0ABT5UTH9</accession>
<organism evidence="1 2">
    <name type="scientific">Eubacterium limosum</name>
    <dbReference type="NCBI Taxonomy" id="1736"/>
    <lineage>
        <taxon>Bacteria</taxon>
        <taxon>Bacillati</taxon>
        <taxon>Bacillota</taxon>
        <taxon>Clostridia</taxon>
        <taxon>Eubacteriales</taxon>
        <taxon>Eubacteriaceae</taxon>
        <taxon>Eubacterium</taxon>
    </lineage>
</organism>
<dbReference type="RefSeq" id="WP_227208746.1">
    <property type="nucleotide sequence ID" value="NZ_JAJCLO010000014.1"/>
</dbReference>
<dbReference type="Proteomes" id="UP001215087">
    <property type="component" value="Unassembled WGS sequence"/>
</dbReference>
<gene>
    <name evidence="1" type="ORF">PTZ04_18645</name>
</gene>
<protein>
    <recommendedName>
        <fullName evidence="3">HEAT repeat domain-containing protein</fullName>
    </recommendedName>
</protein>
<name>A0ABT5UTH9_EUBLI</name>
<sequence length="455" mass="52027">MTKSGFKYAMQRGLGSCMLVLESASDIEQYRDIILWGCLRELAFDPQCEGTRAHYLYELAAHYDDEAYFVEPVVTALKKMRSTGGRQLWLFIHYCEILLCFAEAGNAAARTALYEKYDVLYHKLRRAHRGSRTCDLVRDDFETLCSVLTSLDGVDRFASIASDIGALFKKNGFTENDFLWFIENGKNIFGEKRLCEYLLTMAKDSENLSCFCNQIAKPVWTNTEQEPAPLPTAEVLFTAAFSGKLTLAERVRFRRTASNEEKKKLAEHILVCDIPSAKAVLLSVFYGEDFPIPCEAIIADACSENLQLREAALEVLKTCHGEAVRTLAFKLLPEKEYTANAICMLITNYCKNDREALLKALYRLPVTYSNTSSWHGVMHHILWAFGQEAYQTYPREFLYYIYQNSLCSGCREDAVKLLVQEKGMTSEMMNECHYDSNENIRKYIAHIQKVKKDNE</sequence>
<reference evidence="1 2" key="1">
    <citation type="submission" date="2023-02" db="EMBL/GenBank/DDBJ databases">
        <title>Comparative genome analysis of Eubacterium limosum species.</title>
        <authorList>
            <person name="Bak J.E."/>
        </authorList>
    </citation>
    <scope>NUCLEOTIDE SEQUENCE [LARGE SCALE GENOMIC DNA]</scope>
    <source>
        <strain evidence="1 2">KGMB01548</strain>
    </source>
</reference>
<proteinExistence type="predicted"/>
<evidence type="ECO:0008006" key="3">
    <source>
        <dbReference type="Google" id="ProtNLM"/>
    </source>
</evidence>
<comment type="caution">
    <text evidence="1">The sequence shown here is derived from an EMBL/GenBank/DDBJ whole genome shotgun (WGS) entry which is preliminary data.</text>
</comment>
<evidence type="ECO:0000313" key="1">
    <source>
        <dbReference type="EMBL" id="MDE1472278.1"/>
    </source>
</evidence>